<dbReference type="GO" id="GO:0046872">
    <property type="term" value="F:metal ion binding"/>
    <property type="evidence" value="ECO:0007669"/>
    <property type="project" value="UniProtKB-KW"/>
</dbReference>
<comment type="similarity">
    <text evidence="6">Belongs to the bacterial ring-hydroxylating dioxygenase ferredoxin component family.</text>
</comment>
<dbReference type="GO" id="GO:0051537">
    <property type="term" value="F:2 iron, 2 sulfur cluster binding"/>
    <property type="evidence" value="ECO:0007669"/>
    <property type="project" value="UniProtKB-KW"/>
</dbReference>
<evidence type="ECO:0000313" key="8">
    <source>
        <dbReference type="EMBL" id="RKP43439.1"/>
    </source>
</evidence>
<evidence type="ECO:0000313" key="9">
    <source>
        <dbReference type="Proteomes" id="UP000280434"/>
    </source>
</evidence>
<organism evidence="8 9">
    <name type="scientific">Trinickia fusca</name>
    <dbReference type="NCBI Taxonomy" id="2419777"/>
    <lineage>
        <taxon>Bacteria</taxon>
        <taxon>Pseudomonadati</taxon>
        <taxon>Pseudomonadota</taxon>
        <taxon>Betaproteobacteria</taxon>
        <taxon>Burkholderiales</taxon>
        <taxon>Burkholderiaceae</taxon>
        <taxon>Trinickia</taxon>
    </lineage>
</organism>
<reference evidence="8 9" key="1">
    <citation type="submission" date="2018-10" db="EMBL/GenBank/DDBJ databases">
        <title>Paraburkholderia sp. 7MK8-2, isolated from soil.</title>
        <authorList>
            <person name="Gao Z.-H."/>
            <person name="Qiu L.-H."/>
        </authorList>
    </citation>
    <scope>NUCLEOTIDE SEQUENCE [LARGE SCALE GENOMIC DNA]</scope>
    <source>
        <strain evidence="8 9">7MK8-2</strain>
    </source>
</reference>
<evidence type="ECO:0000256" key="5">
    <source>
        <dbReference type="ARBA" id="ARBA00034078"/>
    </source>
</evidence>
<dbReference type="EMBL" id="RBZV01000021">
    <property type="protein sequence ID" value="RKP43439.1"/>
    <property type="molecule type" value="Genomic_DNA"/>
</dbReference>
<evidence type="ECO:0000256" key="6">
    <source>
        <dbReference type="ARBA" id="ARBA00038001"/>
    </source>
</evidence>
<evidence type="ECO:0000256" key="1">
    <source>
        <dbReference type="ARBA" id="ARBA00022714"/>
    </source>
</evidence>
<dbReference type="Gene3D" id="2.102.10.10">
    <property type="entry name" value="Rieske [2Fe-2S] iron-sulphur domain"/>
    <property type="match status" value="1"/>
</dbReference>
<feature type="domain" description="Rieske" evidence="7">
    <location>
        <begin position="5"/>
        <end position="101"/>
    </location>
</feature>
<dbReference type="Pfam" id="PF00355">
    <property type="entry name" value="Rieske"/>
    <property type="match status" value="1"/>
</dbReference>
<dbReference type="AlphaFoldDB" id="A0A494X632"/>
<dbReference type="PANTHER" id="PTHR21496">
    <property type="entry name" value="FERREDOXIN-RELATED"/>
    <property type="match status" value="1"/>
</dbReference>
<keyword evidence="4" id="KW-0411">Iron-sulfur</keyword>
<keyword evidence="3" id="KW-0408">Iron</keyword>
<dbReference type="SUPFAM" id="SSF50022">
    <property type="entry name" value="ISP domain"/>
    <property type="match status" value="1"/>
</dbReference>
<comment type="caution">
    <text evidence="8">The sequence shown here is derived from an EMBL/GenBank/DDBJ whole genome shotgun (WGS) entry which is preliminary data.</text>
</comment>
<proteinExistence type="inferred from homology"/>
<dbReference type="RefSeq" id="WP_121281786.1">
    <property type="nucleotide sequence ID" value="NZ_RBZV01000021.1"/>
</dbReference>
<dbReference type="InterPro" id="IPR036922">
    <property type="entry name" value="Rieske_2Fe-2S_sf"/>
</dbReference>
<keyword evidence="1" id="KW-0001">2Fe-2S</keyword>
<dbReference type="InterPro" id="IPR017941">
    <property type="entry name" value="Rieske_2Fe-2S"/>
</dbReference>
<dbReference type="Proteomes" id="UP000280434">
    <property type="component" value="Unassembled WGS sequence"/>
</dbReference>
<name>A0A494X632_9BURK</name>
<evidence type="ECO:0000259" key="7">
    <source>
        <dbReference type="PROSITE" id="PS51296"/>
    </source>
</evidence>
<evidence type="ECO:0000256" key="4">
    <source>
        <dbReference type="ARBA" id="ARBA00023014"/>
    </source>
</evidence>
<dbReference type="OrthoDB" id="9800167at2"/>
<keyword evidence="2" id="KW-0479">Metal-binding</keyword>
<accession>A0A494X632</accession>
<protein>
    <submittedName>
        <fullName evidence="8">Non-heme iron oxygenase ferredoxin subunit</fullName>
    </submittedName>
</protein>
<dbReference type="CDD" id="cd03528">
    <property type="entry name" value="Rieske_RO_ferredoxin"/>
    <property type="match status" value="1"/>
</dbReference>
<evidence type="ECO:0000256" key="3">
    <source>
        <dbReference type="ARBA" id="ARBA00023004"/>
    </source>
</evidence>
<comment type="cofactor">
    <cofactor evidence="5">
        <name>[2Fe-2S] cluster</name>
        <dbReference type="ChEBI" id="CHEBI:190135"/>
    </cofactor>
</comment>
<keyword evidence="9" id="KW-1185">Reference proteome</keyword>
<sequence>MSERWHDVFDAGTLREQGLTNVIVEGRDVALYAVDDEVFASDNRCTHGDARLSDGFLLGDEIECPLHQGRFSLRTGEPMCAPLQRPVRVFPVKIEGGRVFVSVDGDEQAVDVAVSACAQGCAEGR</sequence>
<dbReference type="PANTHER" id="PTHR21496:SF0">
    <property type="entry name" value="RIESKE DOMAIN-CONTAINING PROTEIN"/>
    <property type="match status" value="1"/>
</dbReference>
<gene>
    <name evidence="8" type="ORF">D7S89_26210</name>
</gene>
<evidence type="ECO:0000256" key="2">
    <source>
        <dbReference type="ARBA" id="ARBA00022723"/>
    </source>
</evidence>
<dbReference type="PROSITE" id="PS51296">
    <property type="entry name" value="RIESKE"/>
    <property type="match status" value="1"/>
</dbReference>